<feature type="compositionally biased region" description="Acidic residues" evidence="1">
    <location>
        <begin position="1"/>
        <end position="11"/>
    </location>
</feature>
<gene>
    <name evidence="2" type="ORF">E4U02_06835</name>
</gene>
<protein>
    <submittedName>
        <fullName evidence="2">SPOR domain-containing protein</fullName>
    </submittedName>
</protein>
<organism evidence="2 3">
    <name type="scientific">Microbacterium paludicola</name>
    <dbReference type="NCBI Taxonomy" id="300019"/>
    <lineage>
        <taxon>Bacteria</taxon>
        <taxon>Bacillati</taxon>
        <taxon>Actinomycetota</taxon>
        <taxon>Actinomycetes</taxon>
        <taxon>Micrococcales</taxon>
        <taxon>Microbacteriaceae</taxon>
        <taxon>Microbacterium</taxon>
    </lineage>
</organism>
<evidence type="ECO:0000313" key="2">
    <source>
        <dbReference type="EMBL" id="TFU33177.1"/>
    </source>
</evidence>
<sequence length="72" mass="8099">MTIDGTPDEIEQSWWYNSRTGEVEHGPESPSIHRIGPFASKEEASRAPEVLAARSKAWDEDEKREDSWGGTP</sequence>
<proteinExistence type="predicted"/>
<dbReference type="OrthoDB" id="3268477at2"/>
<name>A0A4Y9FX57_9MICO</name>
<feature type="region of interest" description="Disordered" evidence="1">
    <location>
        <begin position="1"/>
        <end position="72"/>
    </location>
</feature>
<dbReference type="EMBL" id="SPQB01000012">
    <property type="protein sequence ID" value="TFU33177.1"/>
    <property type="molecule type" value="Genomic_DNA"/>
</dbReference>
<dbReference type="Proteomes" id="UP000298358">
    <property type="component" value="Unassembled WGS sequence"/>
</dbReference>
<accession>A0A4Y9FX57</accession>
<evidence type="ECO:0000256" key="1">
    <source>
        <dbReference type="SAM" id="MobiDB-lite"/>
    </source>
</evidence>
<comment type="caution">
    <text evidence="2">The sequence shown here is derived from an EMBL/GenBank/DDBJ whole genome shotgun (WGS) entry which is preliminary data.</text>
</comment>
<evidence type="ECO:0000313" key="3">
    <source>
        <dbReference type="Proteomes" id="UP000298358"/>
    </source>
</evidence>
<dbReference type="RefSeq" id="WP_135114097.1">
    <property type="nucleotide sequence ID" value="NZ_JADGLL010000012.1"/>
</dbReference>
<reference evidence="2 3" key="1">
    <citation type="submission" date="2019-03" db="EMBL/GenBank/DDBJ databases">
        <title>Diversity of the mouse oral microbiome.</title>
        <authorList>
            <person name="Joseph S."/>
            <person name="Aduse-Opoku J."/>
            <person name="Curtis M."/>
            <person name="Wade W."/>
            <person name="Hashim A."/>
        </authorList>
    </citation>
    <scope>NUCLEOTIDE SEQUENCE [LARGE SCALE GENOMIC DNA]</scope>
    <source>
        <strain evidence="2 3">P1012</strain>
    </source>
</reference>
<dbReference type="AlphaFoldDB" id="A0A4Y9FX57"/>
<keyword evidence="3" id="KW-1185">Reference proteome</keyword>